<dbReference type="GO" id="GO:0016787">
    <property type="term" value="F:hydrolase activity"/>
    <property type="evidence" value="ECO:0007669"/>
    <property type="project" value="UniProtKB-KW"/>
</dbReference>
<dbReference type="InterPro" id="IPR029058">
    <property type="entry name" value="AB_hydrolase_fold"/>
</dbReference>
<dbReference type="Pfam" id="PF00561">
    <property type="entry name" value="Abhydrolase_1"/>
    <property type="match status" value="1"/>
</dbReference>
<gene>
    <name evidence="3" type="ORF">GCM10022247_28050</name>
</gene>
<keyword evidence="1 3" id="KW-0378">Hydrolase</keyword>
<dbReference type="EMBL" id="BAABAL010000008">
    <property type="protein sequence ID" value="GAA4005256.1"/>
    <property type="molecule type" value="Genomic_DNA"/>
</dbReference>
<sequence length="277" mass="29744">MEIEVGELTFDVVASGPESGEPVLLLHGFPQTSHSWRRVTALLTAAGLRTYAPDQRGYSPRARPSEVEDYRVSNLVGDVIGIADALGLESFHLVGHDWGAAVAWATAIAHPDRVRALTAVSVPHPAAFAWARANDPDQAERSQYIQLFRTPGKAEEVLLADDAASLRQIFAAVLPAEESEVYVRAMTEPGALTAALNWYRAADSAGRVVEPARVPTTYVWSTADVALGEAGARKCAEFVDAPYELRVLEGISHWIPDEAPEAVAHAVLSRIAGTSAD</sequence>
<dbReference type="PANTHER" id="PTHR43329">
    <property type="entry name" value="EPOXIDE HYDROLASE"/>
    <property type="match status" value="1"/>
</dbReference>
<dbReference type="Gene3D" id="3.40.50.1820">
    <property type="entry name" value="alpha/beta hydrolase"/>
    <property type="match status" value="1"/>
</dbReference>
<feature type="domain" description="AB hydrolase-1" evidence="2">
    <location>
        <begin position="22"/>
        <end position="139"/>
    </location>
</feature>
<dbReference type="SUPFAM" id="SSF53474">
    <property type="entry name" value="alpha/beta-Hydrolases"/>
    <property type="match status" value="1"/>
</dbReference>
<name>A0ABP7S1C8_9PSEU</name>
<dbReference type="InterPro" id="IPR000639">
    <property type="entry name" value="Epox_hydrolase-like"/>
</dbReference>
<dbReference type="Proteomes" id="UP001501747">
    <property type="component" value="Unassembled WGS sequence"/>
</dbReference>
<comment type="caution">
    <text evidence="3">The sequence shown here is derived from an EMBL/GenBank/DDBJ whole genome shotgun (WGS) entry which is preliminary data.</text>
</comment>
<dbReference type="RefSeq" id="WP_344874665.1">
    <property type="nucleotide sequence ID" value="NZ_BAABAL010000008.1"/>
</dbReference>
<dbReference type="InterPro" id="IPR000073">
    <property type="entry name" value="AB_hydrolase_1"/>
</dbReference>
<accession>A0ABP7S1C8</accession>
<proteinExistence type="predicted"/>
<evidence type="ECO:0000313" key="3">
    <source>
        <dbReference type="EMBL" id="GAA4005256.1"/>
    </source>
</evidence>
<dbReference type="PRINTS" id="PR00412">
    <property type="entry name" value="EPOXHYDRLASE"/>
</dbReference>
<evidence type="ECO:0000256" key="1">
    <source>
        <dbReference type="ARBA" id="ARBA00022801"/>
    </source>
</evidence>
<evidence type="ECO:0000259" key="2">
    <source>
        <dbReference type="Pfam" id="PF00561"/>
    </source>
</evidence>
<organism evidence="3 4">
    <name type="scientific">Allokutzneria multivorans</name>
    <dbReference type="NCBI Taxonomy" id="1142134"/>
    <lineage>
        <taxon>Bacteria</taxon>
        <taxon>Bacillati</taxon>
        <taxon>Actinomycetota</taxon>
        <taxon>Actinomycetes</taxon>
        <taxon>Pseudonocardiales</taxon>
        <taxon>Pseudonocardiaceae</taxon>
        <taxon>Allokutzneria</taxon>
    </lineage>
</organism>
<protein>
    <submittedName>
        <fullName evidence="3">Alpha/beta hydrolase</fullName>
    </submittedName>
</protein>
<keyword evidence="4" id="KW-1185">Reference proteome</keyword>
<evidence type="ECO:0000313" key="4">
    <source>
        <dbReference type="Proteomes" id="UP001501747"/>
    </source>
</evidence>
<reference evidence="4" key="1">
    <citation type="journal article" date="2019" name="Int. J. Syst. Evol. Microbiol.">
        <title>The Global Catalogue of Microorganisms (GCM) 10K type strain sequencing project: providing services to taxonomists for standard genome sequencing and annotation.</title>
        <authorList>
            <consortium name="The Broad Institute Genomics Platform"/>
            <consortium name="The Broad Institute Genome Sequencing Center for Infectious Disease"/>
            <person name="Wu L."/>
            <person name="Ma J."/>
        </authorList>
    </citation>
    <scope>NUCLEOTIDE SEQUENCE [LARGE SCALE GENOMIC DNA]</scope>
    <source>
        <strain evidence="4">JCM 17342</strain>
    </source>
</reference>